<dbReference type="SUPFAM" id="SSF140453">
    <property type="entry name" value="EsxAB dimer-like"/>
    <property type="match status" value="1"/>
</dbReference>
<evidence type="ECO:0000313" key="2">
    <source>
        <dbReference type="EMBL" id="MDX8032349.1"/>
    </source>
</evidence>
<protein>
    <recommendedName>
        <fullName evidence="1">ESAT-6-like protein</fullName>
    </recommendedName>
</protein>
<evidence type="ECO:0000313" key="3">
    <source>
        <dbReference type="Proteomes" id="UP001285521"/>
    </source>
</evidence>
<dbReference type="EMBL" id="JAXAVW010000015">
    <property type="protein sequence ID" value="MDX8032349.1"/>
    <property type="molecule type" value="Genomic_DNA"/>
</dbReference>
<proteinExistence type="inferred from homology"/>
<sequence>MAGYNASAEELAALAKNILNVDNDTQATLRGVRNTVEGLQGQWVGAAAQAFTQLMTRFDEDTRTLQEALRSIAEQVDSSSVTYARQEEEAAQLSQSISNRL</sequence>
<dbReference type="InterPro" id="IPR010310">
    <property type="entry name" value="T7SS_ESAT-6-like"/>
</dbReference>
<dbReference type="InterPro" id="IPR036689">
    <property type="entry name" value="ESAT-6-like_sf"/>
</dbReference>
<keyword evidence="3" id="KW-1185">Reference proteome</keyword>
<reference evidence="2 3" key="2">
    <citation type="submission" date="2023-11" db="EMBL/GenBank/DDBJ databases">
        <authorList>
            <person name="Lara A.C."/>
            <person name="Chronakova A."/>
        </authorList>
    </citation>
    <scope>NUCLEOTIDE SEQUENCE [LARGE SCALE GENOMIC DNA]</scope>
    <source>
        <strain evidence="2 3">BCCO 10_0856</strain>
    </source>
</reference>
<name>A0ABU4T2P6_9PSEU</name>
<dbReference type="NCBIfam" id="TIGR03930">
    <property type="entry name" value="WXG100_ESAT6"/>
    <property type="match status" value="1"/>
</dbReference>
<dbReference type="Gene3D" id="1.10.287.1060">
    <property type="entry name" value="ESAT-6-like"/>
    <property type="match status" value="1"/>
</dbReference>
<reference evidence="2 3" key="1">
    <citation type="submission" date="2023-11" db="EMBL/GenBank/DDBJ databases">
        <title>Lentzea sokolovensis, sp. nov., Lentzea kristufkii, sp. nov., and Lentzea miocenensis, sp. nov., rare actinobacteria from Sokolov Coal Basin, Miocene lacustrine sediment, Czech Republic.</title>
        <authorList>
            <person name="Lara A."/>
            <person name="Kotroba L."/>
            <person name="Nouioui I."/>
            <person name="Neumann-Schaal M."/>
            <person name="Mast Y."/>
            <person name="Chronakova A."/>
        </authorList>
    </citation>
    <scope>NUCLEOTIDE SEQUENCE [LARGE SCALE GENOMIC DNA]</scope>
    <source>
        <strain evidence="2 3">BCCO 10_0856</strain>
    </source>
</reference>
<dbReference type="Proteomes" id="UP001285521">
    <property type="component" value="Unassembled WGS sequence"/>
</dbReference>
<comment type="caution">
    <text evidence="2">The sequence shown here is derived from an EMBL/GenBank/DDBJ whole genome shotgun (WGS) entry which is preliminary data.</text>
</comment>
<gene>
    <name evidence="2" type="ORF">SK803_19210</name>
</gene>
<comment type="similarity">
    <text evidence="1">Belongs to the WXG100 family.</text>
</comment>
<dbReference type="RefSeq" id="WP_319967398.1">
    <property type="nucleotide sequence ID" value="NZ_JAXAVW010000015.1"/>
</dbReference>
<organism evidence="2 3">
    <name type="scientific">Lentzea miocenica</name>
    <dbReference type="NCBI Taxonomy" id="3095431"/>
    <lineage>
        <taxon>Bacteria</taxon>
        <taxon>Bacillati</taxon>
        <taxon>Actinomycetota</taxon>
        <taxon>Actinomycetes</taxon>
        <taxon>Pseudonocardiales</taxon>
        <taxon>Pseudonocardiaceae</taxon>
        <taxon>Lentzea</taxon>
    </lineage>
</organism>
<evidence type="ECO:0000256" key="1">
    <source>
        <dbReference type="RuleBase" id="RU362001"/>
    </source>
</evidence>
<dbReference type="Pfam" id="PF06013">
    <property type="entry name" value="WXG100"/>
    <property type="match status" value="1"/>
</dbReference>
<accession>A0ABU4T2P6</accession>